<dbReference type="PANTHER" id="PTHR35331">
    <property type="entry name" value="STAGE V SPORULATION PROTEIN S"/>
    <property type="match status" value="1"/>
</dbReference>
<evidence type="ECO:0000313" key="2">
    <source>
        <dbReference type="Proteomes" id="UP000196475"/>
    </source>
</evidence>
<dbReference type="PANTHER" id="PTHR35331:SF1">
    <property type="entry name" value="STAGE V SPORULATION PROTEIN S"/>
    <property type="match status" value="1"/>
</dbReference>
<dbReference type="InterPro" id="IPR036882">
    <property type="entry name" value="Alba-like_dom_sf"/>
</dbReference>
<gene>
    <name evidence="1" type="ORF">BAA01_11530</name>
</gene>
<dbReference type="Gene3D" id="3.30.110.20">
    <property type="entry name" value="Alba-like domain"/>
    <property type="match status" value="1"/>
</dbReference>
<protein>
    <submittedName>
        <fullName evidence="1">Stage V sporulation protein S</fullName>
    </submittedName>
</protein>
<comment type="caution">
    <text evidence="1">The sequence shown here is derived from an EMBL/GenBank/DDBJ whole genome shotgun (WGS) entry which is preliminary data.</text>
</comment>
<reference evidence="2" key="1">
    <citation type="submission" date="2016-06" db="EMBL/GenBank/DDBJ databases">
        <authorList>
            <person name="Nascimento L."/>
            <person name="Pereira R.V."/>
            <person name="Martins L.F."/>
            <person name="Quaggio R.B."/>
            <person name="Silva A.M."/>
            <person name="Setubal J.C."/>
        </authorList>
    </citation>
    <scope>NUCLEOTIDE SEQUENCE [LARGE SCALE GENOMIC DNA]</scope>
</reference>
<sequence length="94" mass="9704">MATVQTKEKIPSVLRVSAKSKPNAVAGALVAAMREHGVVELQAVGAAATNQATKAVAIARGFFAQEGRNITCVPAFTEVQIDGEAKTGIKLIVS</sequence>
<name>A0A1Y3PH20_9BACI</name>
<dbReference type="EMBL" id="LZRT01000087">
    <property type="protein sequence ID" value="OUM86633.1"/>
    <property type="molecule type" value="Genomic_DNA"/>
</dbReference>
<dbReference type="Proteomes" id="UP000196475">
    <property type="component" value="Unassembled WGS sequence"/>
</dbReference>
<dbReference type="InterPro" id="IPR007347">
    <property type="entry name" value="SpoVS"/>
</dbReference>
<accession>A0A1Y3PH20</accession>
<dbReference type="Pfam" id="PF04232">
    <property type="entry name" value="SpoVS"/>
    <property type="match status" value="1"/>
</dbReference>
<proteinExistence type="predicted"/>
<dbReference type="GO" id="GO:0003676">
    <property type="term" value="F:nucleic acid binding"/>
    <property type="evidence" value="ECO:0007669"/>
    <property type="project" value="InterPro"/>
</dbReference>
<evidence type="ECO:0000313" key="1">
    <source>
        <dbReference type="EMBL" id="OUM86633.1"/>
    </source>
</evidence>
<organism evidence="1 2">
    <name type="scientific">Bacillus thermozeamaize</name>
    <dbReference type="NCBI Taxonomy" id="230954"/>
    <lineage>
        <taxon>Bacteria</taxon>
        <taxon>Bacillati</taxon>
        <taxon>Bacillota</taxon>
        <taxon>Bacilli</taxon>
        <taxon>Bacillales</taxon>
        <taxon>Bacillaceae</taxon>
        <taxon>Bacillus</taxon>
    </lineage>
</organism>
<dbReference type="AlphaFoldDB" id="A0A1Y3PH20"/>